<evidence type="ECO:0000256" key="3">
    <source>
        <dbReference type="HAMAP-Rule" id="MF_01151"/>
    </source>
</evidence>
<dbReference type="PRINTS" id="PR00773">
    <property type="entry name" value="GRPEPROTEIN"/>
</dbReference>
<comment type="subcellular location">
    <subcellularLocation>
        <location evidence="3">Cytoplasm</location>
    </subcellularLocation>
</comment>
<dbReference type="GO" id="GO:0051082">
    <property type="term" value="F:unfolded protein binding"/>
    <property type="evidence" value="ECO:0007669"/>
    <property type="project" value="TreeGrafter"/>
</dbReference>
<keyword evidence="7" id="KW-1185">Reference proteome</keyword>
<comment type="caution">
    <text evidence="6">The sequence shown here is derived from an EMBL/GenBank/DDBJ whole genome shotgun (WGS) entry which is preliminary data.</text>
</comment>
<dbReference type="GO" id="GO:0000774">
    <property type="term" value="F:adenyl-nucleotide exchange factor activity"/>
    <property type="evidence" value="ECO:0007669"/>
    <property type="project" value="InterPro"/>
</dbReference>
<organism evidence="6 7">
    <name type="scientific">Leptospira fletcheri</name>
    <dbReference type="NCBI Taxonomy" id="2484981"/>
    <lineage>
        <taxon>Bacteria</taxon>
        <taxon>Pseudomonadati</taxon>
        <taxon>Spirochaetota</taxon>
        <taxon>Spirochaetia</taxon>
        <taxon>Leptospirales</taxon>
        <taxon>Leptospiraceae</taxon>
        <taxon>Leptospira</taxon>
    </lineage>
</organism>
<dbReference type="SUPFAM" id="SSF58014">
    <property type="entry name" value="Coiled-coil domain of nucleotide exchange factor GrpE"/>
    <property type="match status" value="1"/>
</dbReference>
<dbReference type="OrthoDB" id="9812586at2"/>
<dbReference type="Proteomes" id="UP000298458">
    <property type="component" value="Unassembled WGS sequence"/>
</dbReference>
<dbReference type="Gene3D" id="3.90.20.20">
    <property type="match status" value="1"/>
</dbReference>
<sequence length="217" mass="24746">MSDSGSDDTSKYAESRSEKARNEFNQGQEKEMSQEETVTDREENAAAQPESAKPELADDPIRKELEAAKKEIESLKDSWARERAEFQNYKRRSSQEFLNIKREAVKSMVAGFLNPIDNLDRVGSNASLTEEVKPFIDGVGMILKEFYSVLEKSNVYRFYPQGEPFDPTTMEALSSEEGDKYAEETVIEVYQAGFFLKENEEKFSLRPARVRIGKPKA</sequence>
<proteinExistence type="inferred from homology"/>
<dbReference type="GO" id="GO:0005737">
    <property type="term" value="C:cytoplasm"/>
    <property type="evidence" value="ECO:0007669"/>
    <property type="project" value="UniProtKB-SubCell"/>
</dbReference>
<dbReference type="HAMAP" id="MF_01151">
    <property type="entry name" value="GrpE"/>
    <property type="match status" value="1"/>
</dbReference>
<evidence type="ECO:0000256" key="2">
    <source>
        <dbReference type="ARBA" id="ARBA00023186"/>
    </source>
</evidence>
<keyword evidence="3" id="KW-0963">Cytoplasm</keyword>
<dbReference type="PANTHER" id="PTHR21237">
    <property type="entry name" value="GRPE PROTEIN"/>
    <property type="match status" value="1"/>
</dbReference>
<evidence type="ECO:0000313" key="6">
    <source>
        <dbReference type="EMBL" id="TGK12534.1"/>
    </source>
</evidence>
<comment type="similarity">
    <text evidence="1 3 4">Belongs to the GrpE family.</text>
</comment>
<dbReference type="PANTHER" id="PTHR21237:SF23">
    <property type="entry name" value="GRPE PROTEIN HOMOLOG, MITOCHONDRIAL"/>
    <property type="match status" value="1"/>
</dbReference>
<dbReference type="Pfam" id="PF01025">
    <property type="entry name" value="GrpE"/>
    <property type="match status" value="1"/>
</dbReference>
<feature type="region of interest" description="Disordered" evidence="5">
    <location>
        <begin position="1"/>
        <end position="65"/>
    </location>
</feature>
<feature type="compositionally biased region" description="Basic and acidic residues" evidence="5">
    <location>
        <begin position="8"/>
        <end position="44"/>
    </location>
</feature>
<dbReference type="InterPro" id="IPR013805">
    <property type="entry name" value="GrpE_CC"/>
</dbReference>
<feature type="compositionally biased region" description="Basic and acidic residues" evidence="5">
    <location>
        <begin position="52"/>
        <end position="65"/>
    </location>
</feature>
<reference evidence="6" key="1">
    <citation type="journal article" date="2019" name="PLoS Negl. Trop. Dis.">
        <title>Revisiting the worldwide diversity of Leptospira species in the environment.</title>
        <authorList>
            <person name="Vincent A.T."/>
            <person name="Schiettekatte O."/>
            <person name="Bourhy P."/>
            <person name="Veyrier F.J."/>
            <person name="Picardeau M."/>
        </authorList>
    </citation>
    <scope>NUCLEOTIDE SEQUENCE [LARGE SCALE GENOMIC DNA]</scope>
    <source>
        <strain evidence="6">SSW15</strain>
    </source>
</reference>
<evidence type="ECO:0000256" key="1">
    <source>
        <dbReference type="ARBA" id="ARBA00009054"/>
    </source>
</evidence>
<accession>A0A4R9GIC4</accession>
<gene>
    <name evidence="3 6" type="primary">grpE</name>
    <name evidence="6" type="ORF">EHO60_03895</name>
</gene>
<dbReference type="InterPro" id="IPR009012">
    <property type="entry name" value="GrpE_head"/>
</dbReference>
<comment type="function">
    <text evidence="3">Participates actively in the response to hyperosmotic and heat shock by preventing the aggregation of stress-denatured proteins, in association with DnaK and GrpE. It is the nucleotide exchange factor for DnaK and may function as a thermosensor. Unfolded proteins bind initially to DnaJ; upon interaction with the DnaJ-bound protein, DnaK hydrolyzes its bound ATP, resulting in the formation of a stable complex. GrpE releases ADP from DnaK; ATP binding to DnaK triggers the release of the substrate protein, thus completing the reaction cycle. Several rounds of ATP-dependent interactions between DnaJ, DnaK and GrpE are required for fully efficient folding.</text>
</comment>
<keyword evidence="2 3" id="KW-0143">Chaperone</keyword>
<dbReference type="SUPFAM" id="SSF51064">
    <property type="entry name" value="Head domain of nucleotide exchange factor GrpE"/>
    <property type="match status" value="1"/>
</dbReference>
<dbReference type="Gene3D" id="2.30.22.10">
    <property type="entry name" value="Head domain of nucleotide exchange factor GrpE"/>
    <property type="match status" value="1"/>
</dbReference>
<evidence type="ECO:0000256" key="4">
    <source>
        <dbReference type="RuleBase" id="RU004478"/>
    </source>
</evidence>
<dbReference type="AlphaFoldDB" id="A0A4R9GIC4"/>
<comment type="subunit">
    <text evidence="3">Homodimer.</text>
</comment>
<dbReference type="GO" id="GO:0006457">
    <property type="term" value="P:protein folding"/>
    <property type="evidence" value="ECO:0007669"/>
    <property type="project" value="InterPro"/>
</dbReference>
<dbReference type="CDD" id="cd00446">
    <property type="entry name" value="GrpE"/>
    <property type="match status" value="1"/>
</dbReference>
<dbReference type="EMBL" id="RQET01000004">
    <property type="protein sequence ID" value="TGK12534.1"/>
    <property type="molecule type" value="Genomic_DNA"/>
</dbReference>
<evidence type="ECO:0000313" key="7">
    <source>
        <dbReference type="Proteomes" id="UP000298458"/>
    </source>
</evidence>
<dbReference type="GO" id="GO:0042803">
    <property type="term" value="F:protein homodimerization activity"/>
    <property type="evidence" value="ECO:0007669"/>
    <property type="project" value="InterPro"/>
</dbReference>
<evidence type="ECO:0000256" key="5">
    <source>
        <dbReference type="SAM" id="MobiDB-lite"/>
    </source>
</evidence>
<protein>
    <recommendedName>
        <fullName evidence="3">Protein GrpE</fullName>
    </recommendedName>
    <alternativeName>
        <fullName evidence="3">HSP-70 cofactor</fullName>
    </alternativeName>
</protein>
<dbReference type="InterPro" id="IPR000740">
    <property type="entry name" value="GrpE"/>
</dbReference>
<keyword evidence="3" id="KW-0346">Stress response</keyword>
<dbReference type="GO" id="GO:0051087">
    <property type="term" value="F:protein-folding chaperone binding"/>
    <property type="evidence" value="ECO:0007669"/>
    <property type="project" value="InterPro"/>
</dbReference>
<dbReference type="NCBIfam" id="NF010744">
    <property type="entry name" value="PRK14146.1"/>
    <property type="match status" value="1"/>
</dbReference>
<name>A0A4R9GIC4_9LEPT</name>